<organism evidence="3 4">
    <name type="scientific">Saponaria officinalis</name>
    <name type="common">Common soapwort</name>
    <name type="synonym">Lychnis saponaria</name>
    <dbReference type="NCBI Taxonomy" id="3572"/>
    <lineage>
        <taxon>Eukaryota</taxon>
        <taxon>Viridiplantae</taxon>
        <taxon>Streptophyta</taxon>
        <taxon>Embryophyta</taxon>
        <taxon>Tracheophyta</taxon>
        <taxon>Spermatophyta</taxon>
        <taxon>Magnoliopsida</taxon>
        <taxon>eudicotyledons</taxon>
        <taxon>Gunneridae</taxon>
        <taxon>Pentapetalae</taxon>
        <taxon>Caryophyllales</taxon>
        <taxon>Caryophyllaceae</taxon>
        <taxon>Caryophylleae</taxon>
        <taxon>Saponaria</taxon>
    </lineage>
</organism>
<reference evidence="3" key="1">
    <citation type="submission" date="2024-03" db="EMBL/GenBank/DDBJ databases">
        <title>WGS assembly of Saponaria officinalis var. Norfolk2.</title>
        <authorList>
            <person name="Jenkins J."/>
            <person name="Shu S."/>
            <person name="Grimwood J."/>
            <person name="Barry K."/>
            <person name="Goodstein D."/>
            <person name="Schmutz J."/>
            <person name="Leebens-Mack J."/>
            <person name="Osbourn A."/>
        </authorList>
    </citation>
    <scope>NUCLEOTIDE SEQUENCE [LARGE SCALE GENOMIC DNA]</scope>
    <source>
        <strain evidence="3">JIC</strain>
    </source>
</reference>
<dbReference type="GO" id="GO:0070072">
    <property type="term" value="P:vacuolar proton-transporting V-type ATPase complex assembly"/>
    <property type="evidence" value="ECO:0007669"/>
    <property type="project" value="InterPro"/>
</dbReference>
<dbReference type="Pfam" id="PF21730">
    <property type="entry name" value="Vma22_CCDC115"/>
    <property type="match status" value="1"/>
</dbReference>
<dbReference type="EMBL" id="JBDFQZ010000003">
    <property type="protein sequence ID" value="KAK9740173.1"/>
    <property type="molecule type" value="Genomic_DNA"/>
</dbReference>
<dbReference type="InterPro" id="IPR040357">
    <property type="entry name" value="Vma22/CCDC115"/>
</dbReference>
<proteinExistence type="predicted"/>
<gene>
    <name evidence="3" type="ORF">RND81_03G016700</name>
</gene>
<dbReference type="Proteomes" id="UP001443914">
    <property type="component" value="Unassembled WGS sequence"/>
</dbReference>
<dbReference type="PANTHER" id="PTHR31996:SF2">
    <property type="entry name" value="COILED-COIL DOMAIN-CONTAINING PROTEIN 115"/>
    <property type="match status" value="1"/>
</dbReference>
<dbReference type="PANTHER" id="PTHR31996">
    <property type="entry name" value="COILED-COIL DOMAIN-CONTAINING PROTEIN 115"/>
    <property type="match status" value="1"/>
</dbReference>
<feature type="region of interest" description="Disordered" evidence="2">
    <location>
        <begin position="112"/>
        <end position="150"/>
    </location>
</feature>
<keyword evidence="4" id="KW-1185">Reference proteome</keyword>
<feature type="region of interest" description="Disordered" evidence="2">
    <location>
        <begin position="1"/>
        <end position="30"/>
    </location>
</feature>
<accession>A0AAW1M3K5</accession>
<evidence type="ECO:0000313" key="4">
    <source>
        <dbReference type="Proteomes" id="UP001443914"/>
    </source>
</evidence>
<evidence type="ECO:0000256" key="1">
    <source>
        <dbReference type="ARBA" id="ARBA00093634"/>
    </source>
</evidence>
<dbReference type="AlphaFoldDB" id="A0AAW1M3K5"/>
<sequence>MMAEEIESSDHQNQNYETKKNPKSITKSKEDKDEELLTFMDSLDSYLSLIHSLSSTLRQGWFDLASARYSMGASRVNSTLLDLKEHPAATYLEVGIDEEPHFTLCKWASTNAEDSGESTDEGSGLKHSSSIRQRHKDRSQPAVAEDSSLPIDGSLDAKVDQVQKERVKSLAVFGTLVSPKLRSAQSSFETSVETLVEIANMRASMLSSFDKVRENMVNVDGVKI</sequence>
<name>A0AAW1M3K5_SAPOF</name>
<protein>
    <recommendedName>
        <fullName evidence="1">Vacuolar ATPase assembly protein VMA22</fullName>
    </recommendedName>
</protein>
<comment type="caution">
    <text evidence="3">The sequence shown here is derived from an EMBL/GenBank/DDBJ whole genome shotgun (WGS) entry which is preliminary data.</text>
</comment>
<evidence type="ECO:0000256" key="2">
    <source>
        <dbReference type="SAM" id="MobiDB-lite"/>
    </source>
</evidence>
<evidence type="ECO:0000313" key="3">
    <source>
        <dbReference type="EMBL" id="KAK9740173.1"/>
    </source>
</evidence>
<dbReference type="GO" id="GO:0051082">
    <property type="term" value="F:unfolded protein binding"/>
    <property type="evidence" value="ECO:0007669"/>
    <property type="project" value="TreeGrafter"/>
</dbReference>